<organism evidence="3 4">
    <name type="scientific">Kushneria phosphatilytica</name>
    <dbReference type="NCBI Taxonomy" id="657387"/>
    <lineage>
        <taxon>Bacteria</taxon>
        <taxon>Pseudomonadati</taxon>
        <taxon>Pseudomonadota</taxon>
        <taxon>Gammaproteobacteria</taxon>
        <taxon>Oceanospirillales</taxon>
        <taxon>Halomonadaceae</taxon>
        <taxon>Kushneria</taxon>
    </lineage>
</organism>
<dbReference type="KEGG" id="kuy:FY550_14660"/>
<gene>
    <name evidence="3" type="ORF">FY550_14660</name>
</gene>
<evidence type="ECO:0000313" key="3">
    <source>
        <dbReference type="EMBL" id="QEL12255.1"/>
    </source>
</evidence>
<dbReference type="InterPro" id="IPR007684">
    <property type="entry name" value="Znf_Ogr/Delta"/>
</dbReference>
<feature type="region of interest" description="Disordered" evidence="1">
    <location>
        <begin position="99"/>
        <end position="118"/>
    </location>
</feature>
<keyword evidence="4" id="KW-1185">Reference proteome</keyword>
<dbReference type="Proteomes" id="UP000322553">
    <property type="component" value="Chromosome"/>
</dbReference>
<feature type="domain" description="Zinc finger Ogr/Delta-type" evidence="2">
    <location>
        <begin position="35"/>
        <end position="79"/>
    </location>
</feature>
<evidence type="ECO:0000256" key="1">
    <source>
        <dbReference type="SAM" id="MobiDB-lite"/>
    </source>
</evidence>
<protein>
    <submittedName>
        <fullName evidence="3">Ogr/Delta-like zinc finger family protein</fullName>
    </submittedName>
</protein>
<dbReference type="EMBL" id="CP043420">
    <property type="protein sequence ID" value="QEL12255.1"/>
    <property type="molecule type" value="Genomic_DNA"/>
</dbReference>
<feature type="region of interest" description="Disordered" evidence="1">
    <location>
        <begin position="1"/>
        <end position="21"/>
    </location>
</feature>
<feature type="compositionally biased region" description="Basic and acidic residues" evidence="1">
    <location>
        <begin position="107"/>
        <end position="118"/>
    </location>
</feature>
<dbReference type="OrthoDB" id="7362772at2"/>
<proteinExistence type="predicted"/>
<evidence type="ECO:0000259" key="2">
    <source>
        <dbReference type="Pfam" id="PF04606"/>
    </source>
</evidence>
<dbReference type="Pfam" id="PF04606">
    <property type="entry name" value="Ogr_Delta"/>
    <property type="match status" value="1"/>
</dbReference>
<accession>A0A5C1A5L5</accession>
<dbReference type="AlphaFoldDB" id="A0A5C1A5L5"/>
<reference evidence="3 4" key="1">
    <citation type="submission" date="2019-08" db="EMBL/GenBank/DDBJ databases">
        <title>Complete genome sequence of Kushneria sp. YCWA18, a halophilic phosphate-solubilizing bacterium isolated from Daqiao saltern in China.</title>
        <authorList>
            <person name="Du G.-X."/>
            <person name="Qu L.-Y."/>
        </authorList>
    </citation>
    <scope>NUCLEOTIDE SEQUENCE [LARGE SCALE GENOMIC DNA]</scope>
    <source>
        <strain evidence="3 4">YCWA18</strain>
    </source>
</reference>
<dbReference type="RefSeq" id="WP_084388079.1">
    <property type="nucleotide sequence ID" value="NZ_MKZT01000008.1"/>
</dbReference>
<sequence>MDSQGHGAHCPATRPASHRETLMPVQEPLMPMRWECPHCLGPCRVRTSKTLHADYRVAYLQCQNPLCGWCGKGEYVVTETTVPSGMPNPAYQGQLAKHVPWTFKQPKPPEDMFRRDES</sequence>
<name>A0A5C1A5L5_9GAMM</name>
<evidence type="ECO:0000313" key="4">
    <source>
        <dbReference type="Proteomes" id="UP000322553"/>
    </source>
</evidence>